<evidence type="ECO:0000313" key="2">
    <source>
        <dbReference type="EMBL" id="MCM2674154.1"/>
    </source>
</evidence>
<dbReference type="SUPFAM" id="SSF50475">
    <property type="entry name" value="FMN-binding split barrel"/>
    <property type="match status" value="1"/>
</dbReference>
<protein>
    <submittedName>
        <fullName evidence="2">Pyridoxamine 5'-phosphate oxidase family protein</fullName>
    </submittedName>
</protein>
<evidence type="ECO:0000259" key="1">
    <source>
        <dbReference type="Pfam" id="PF01243"/>
    </source>
</evidence>
<accession>A0ABT0XE74</accession>
<evidence type="ECO:0000313" key="3">
    <source>
        <dbReference type="Proteomes" id="UP001203665"/>
    </source>
</evidence>
<dbReference type="EMBL" id="JAMQJY010000001">
    <property type="protein sequence ID" value="MCM2674154.1"/>
    <property type="molecule type" value="Genomic_DNA"/>
</dbReference>
<keyword evidence="3" id="KW-1185">Reference proteome</keyword>
<comment type="caution">
    <text evidence="2">The sequence shown here is derived from an EMBL/GenBank/DDBJ whole genome shotgun (WGS) entry which is preliminary data.</text>
</comment>
<dbReference type="InterPro" id="IPR012349">
    <property type="entry name" value="Split_barrel_FMN-bd"/>
</dbReference>
<proteinExistence type="predicted"/>
<dbReference type="RefSeq" id="WP_251603218.1">
    <property type="nucleotide sequence ID" value="NZ_JAMQJY010000001.1"/>
</dbReference>
<dbReference type="Proteomes" id="UP001203665">
    <property type="component" value="Unassembled WGS sequence"/>
</dbReference>
<dbReference type="Gene3D" id="2.30.110.10">
    <property type="entry name" value="Electron Transport, Fmn-binding Protein, Chain A"/>
    <property type="match status" value="1"/>
</dbReference>
<organism evidence="2 3">
    <name type="scientific">Alkalicoccobacillus plakortidis</name>
    <dbReference type="NCBI Taxonomy" id="444060"/>
    <lineage>
        <taxon>Bacteria</taxon>
        <taxon>Bacillati</taxon>
        <taxon>Bacillota</taxon>
        <taxon>Bacilli</taxon>
        <taxon>Bacillales</taxon>
        <taxon>Bacillaceae</taxon>
        <taxon>Alkalicoccobacillus</taxon>
    </lineage>
</organism>
<dbReference type="Pfam" id="PF01243">
    <property type="entry name" value="PNPOx_N"/>
    <property type="match status" value="1"/>
</dbReference>
<dbReference type="InterPro" id="IPR011576">
    <property type="entry name" value="Pyridox_Oxase_N"/>
</dbReference>
<gene>
    <name evidence="2" type="ORF">NDM98_00550</name>
</gene>
<sequence length="149" mass="17406">MNIIDENKNSRILLEDILSRPLFAHLSTADENGPRESPLWFLWDEGSIWMLGSYQSNSFTKRIETEPRCAIGIVDFKVETGLVHHVGLRGKAVLEAQQEDRVRKLLSKYMGDFERWDPRFHGVLGDLDWLFVRFNPETVVVRDQSYQLR</sequence>
<reference evidence="2" key="1">
    <citation type="submission" date="2022-06" db="EMBL/GenBank/DDBJ databases">
        <title>Alkalicoccobacillus porphyridii sp. nov., isolated from a marine red alga, Porphyridium purpureum and reclassification of Shouchella plakortidis and Shouchella gibsonii as Alkalicoccobacillus plakortidis comb. nov. and Alkalicoccobacillus gibsonii comb. nov.</title>
        <authorList>
            <person name="Kim K.H."/>
            <person name="Lee J.K."/>
            <person name="Han D.M."/>
            <person name="Baek J.H."/>
            <person name="Jeon C.O."/>
        </authorList>
    </citation>
    <scope>NUCLEOTIDE SEQUENCE</scope>
    <source>
        <strain evidence="2">DSM 19153</strain>
    </source>
</reference>
<name>A0ABT0XE74_9BACI</name>
<feature type="domain" description="Pyridoxamine 5'-phosphate oxidase N-terminal" evidence="1">
    <location>
        <begin position="15"/>
        <end position="121"/>
    </location>
</feature>